<feature type="transmembrane region" description="Helical" evidence="6">
    <location>
        <begin position="308"/>
        <end position="330"/>
    </location>
</feature>
<dbReference type="GO" id="GO:0022857">
    <property type="term" value="F:transmembrane transporter activity"/>
    <property type="evidence" value="ECO:0007669"/>
    <property type="project" value="InterPro"/>
</dbReference>
<dbReference type="Pfam" id="PF07690">
    <property type="entry name" value="MFS_1"/>
    <property type="match status" value="1"/>
</dbReference>
<keyword evidence="2" id="KW-1003">Cell membrane</keyword>
<protein>
    <submittedName>
        <fullName evidence="7">MFS transporter</fullName>
    </submittedName>
</protein>
<comment type="caution">
    <text evidence="7">The sequence shown here is derived from an EMBL/GenBank/DDBJ whole genome shotgun (WGS) entry which is preliminary data.</text>
</comment>
<accession>A0A7W2CVM0</accession>
<keyword evidence="8" id="KW-1185">Reference proteome</keyword>
<dbReference type="InterPro" id="IPR011701">
    <property type="entry name" value="MFS"/>
</dbReference>
<feature type="transmembrane region" description="Helical" evidence="6">
    <location>
        <begin position="371"/>
        <end position="389"/>
    </location>
</feature>
<feature type="transmembrane region" description="Helical" evidence="6">
    <location>
        <begin position="16"/>
        <end position="35"/>
    </location>
</feature>
<comment type="subcellular location">
    <subcellularLocation>
        <location evidence="1">Cell membrane</location>
        <topology evidence="1">Multi-pass membrane protein</topology>
    </subcellularLocation>
</comment>
<evidence type="ECO:0000256" key="3">
    <source>
        <dbReference type="ARBA" id="ARBA00022692"/>
    </source>
</evidence>
<dbReference type="InterPro" id="IPR036259">
    <property type="entry name" value="MFS_trans_sf"/>
</dbReference>
<feature type="transmembrane region" description="Helical" evidence="6">
    <location>
        <begin position="78"/>
        <end position="96"/>
    </location>
</feature>
<keyword evidence="5 6" id="KW-0472">Membrane</keyword>
<organism evidence="7 8">
    <name type="scientific">Streptomyces himalayensis subsp. aureolus</name>
    <dbReference type="NCBI Taxonomy" id="2758039"/>
    <lineage>
        <taxon>Bacteria</taxon>
        <taxon>Bacillati</taxon>
        <taxon>Actinomycetota</taxon>
        <taxon>Actinomycetes</taxon>
        <taxon>Kitasatosporales</taxon>
        <taxon>Streptomycetaceae</taxon>
        <taxon>Streptomyces</taxon>
        <taxon>Streptomyces himalayensis</taxon>
    </lineage>
</organism>
<dbReference type="SUPFAM" id="SSF103473">
    <property type="entry name" value="MFS general substrate transporter"/>
    <property type="match status" value="1"/>
</dbReference>
<evidence type="ECO:0000256" key="2">
    <source>
        <dbReference type="ARBA" id="ARBA00022475"/>
    </source>
</evidence>
<evidence type="ECO:0000256" key="1">
    <source>
        <dbReference type="ARBA" id="ARBA00004651"/>
    </source>
</evidence>
<dbReference type="CDD" id="cd06173">
    <property type="entry name" value="MFS_MefA_like"/>
    <property type="match status" value="1"/>
</dbReference>
<keyword evidence="4 6" id="KW-1133">Transmembrane helix</keyword>
<sequence length="393" mass="40074">MTWTVGQVLRDRNAGLYLVGAVVSGFGSSAMWLTAGVWVKELTGSDSLAALCTFALWAPTLVGPLLGALADRARRRPLLVGTNLGLGALLLPLLTVDSPDRLWLLFAVLVVYGAAGVVHDAAEAALVAAAVDRDLLGDFNGLRTTANEGVKLVAPLAGAGLFAVYGGPAVALLDAVTFALAAGLYALLRVRETRPARPTTGWWAQTAEGARYLCRHARLRPLVVAGGVTMLLAGFNGAAIFAVADEGLGHSPAYVGLLYAVQGVGSVIIGLASGALMRRLGERRFAAAGIALFAAAVALRALPYDAVALASSAAIGLGLPCVLIAALTAVQRETPDTLLGRATATANTLVFTPNAVGLALGAGLIAILDHLVLLPVLGTAGAVTATVLLRRGD</sequence>
<reference evidence="7 8" key="1">
    <citation type="submission" date="2020-07" db="EMBL/GenBank/DDBJ databases">
        <title>Streptomyces isolated from Indian soil.</title>
        <authorList>
            <person name="Mandal S."/>
            <person name="Maiti P.K."/>
        </authorList>
    </citation>
    <scope>NUCLEOTIDE SEQUENCE [LARGE SCALE GENOMIC DNA]</scope>
    <source>
        <strain evidence="7 8">PSKA54</strain>
    </source>
</reference>
<gene>
    <name evidence="7" type="ORF">H1V43_00605</name>
</gene>
<dbReference type="Gene3D" id="1.20.1250.20">
    <property type="entry name" value="MFS general substrate transporter like domains"/>
    <property type="match status" value="1"/>
</dbReference>
<evidence type="ECO:0000256" key="6">
    <source>
        <dbReference type="SAM" id="Phobius"/>
    </source>
</evidence>
<evidence type="ECO:0000313" key="7">
    <source>
        <dbReference type="EMBL" id="MBA4859898.1"/>
    </source>
</evidence>
<dbReference type="PANTHER" id="PTHR23513">
    <property type="entry name" value="INTEGRAL MEMBRANE EFFLUX PROTEIN-RELATED"/>
    <property type="match status" value="1"/>
</dbReference>
<feature type="transmembrane region" description="Helical" evidence="6">
    <location>
        <begin position="47"/>
        <end position="66"/>
    </location>
</feature>
<dbReference type="Proteomes" id="UP000586976">
    <property type="component" value="Unassembled WGS sequence"/>
</dbReference>
<evidence type="ECO:0000256" key="5">
    <source>
        <dbReference type="ARBA" id="ARBA00023136"/>
    </source>
</evidence>
<feature type="transmembrane region" description="Helical" evidence="6">
    <location>
        <begin position="342"/>
        <end position="365"/>
    </location>
</feature>
<feature type="transmembrane region" description="Helical" evidence="6">
    <location>
        <begin position="171"/>
        <end position="188"/>
    </location>
</feature>
<feature type="transmembrane region" description="Helical" evidence="6">
    <location>
        <begin position="284"/>
        <end position="302"/>
    </location>
</feature>
<keyword evidence="3 6" id="KW-0812">Transmembrane</keyword>
<name>A0A7W2CVM0_9ACTN</name>
<dbReference type="GO" id="GO:0005886">
    <property type="term" value="C:plasma membrane"/>
    <property type="evidence" value="ECO:0007669"/>
    <property type="project" value="UniProtKB-SubCell"/>
</dbReference>
<dbReference type="PANTHER" id="PTHR23513:SF6">
    <property type="entry name" value="MAJOR FACILITATOR SUPERFAMILY ASSOCIATED DOMAIN-CONTAINING PROTEIN"/>
    <property type="match status" value="1"/>
</dbReference>
<evidence type="ECO:0000313" key="8">
    <source>
        <dbReference type="Proteomes" id="UP000586976"/>
    </source>
</evidence>
<dbReference type="RefSeq" id="WP_181862109.1">
    <property type="nucleotide sequence ID" value="NZ_JACEQY010000001.1"/>
</dbReference>
<proteinExistence type="predicted"/>
<dbReference type="EMBL" id="JACEQY010000001">
    <property type="protein sequence ID" value="MBA4859898.1"/>
    <property type="molecule type" value="Genomic_DNA"/>
</dbReference>
<evidence type="ECO:0000256" key="4">
    <source>
        <dbReference type="ARBA" id="ARBA00022989"/>
    </source>
</evidence>
<dbReference type="AlphaFoldDB" id="A0A7W2CVM0"/>
<feature type="transmembrane region" description="Helical" evidence="6">
    <location>
        <begin position="222"/>
        <end position="244"/>
    </location>
</feature>
<feature type="transmembrane region" description="Helical" evidence="6">
    <location>
        <begin position="256"/>
        <end position="277"/>
    </location>
</feature>